<dbReference type="SUPFAM" id="SSF52047">
    <property type="entry name" value="RNI-like"/>
    <property type="match status" value="1"/>
</dbReference>
<dbReference type="Proteomes" id="UP001213000">
    <property type="component" value="Unassembled WGS sequence"/>
</dbReference>
<evidence type="ECO:0000256" key="1">
    <source>
        <dbReference type="SAM" id="MobiDB-lite"/>
    </source>
</evidence>
<dbReference type="AlphaFoldDB" id="A0AAD5W4J8"/>
<protein>
    <recommendedName>
        <fullName evidence="4">F-box domain-containing protein</fullName>
    </recommendedName>
</protein>
<reference evidence="2" key="1">
    <citation type="submission" date="2022-07" db="EMBL/GenBank/DDBJ databases">
        <title>Genome Sequence of Leucocoprinus birnbaumii.</title>
        <authorList>
            <person name="Buettner E."/>
        </authorList>
    </citation>
    <scope>NUCLEOTIDE SEQUENCE</scope>
    <source>
        <strain evidence="2">VT141</strain>
    </source>
</reference>
<sequence length="528" mass="60864">MSNASRQTEAALLRNELQEIDDAMINLVHRRADVCSRINGVCATTSVFPLEILITIFQCACSFPCESTERDPHTPLILASVSRGWRQIIHSTPSLWTSLGILLWDTEYASADSLALIRTYFHNSDTLPVSLRLNLSTRVGTKEERDASRSEITLTDTSDTHLPLQPPSPNRKQRFTRRRPGLHDIATKEIFEFLINKNPNKLRALFIDELPLPWLLVYIWGSPSNTLNNYPLPNIERLHVGMPDIRPVNWPTSRIIPSSTLPRLVHLSLAQNMPFGLEFPYHQLTVLELCGLPINECYRVIRSCTSVVRCYCKRPHASAENSPRPLTTPVTLSHLRTFGWTFGFQQWDEALLKCFMLPALEVFRCEDQAEKYIIGLENNQYNEQSWRNLQSSFLHQSPNLRVFKCFATDPLLWETRFLASDLPQTIQELHLRYVNVYIADDFIRALTPKPDVPVPFPNLRYLSIELESLYWIRDLVLDFLKARRSRDIQASGLQARLERLDLRRGRMGRTGGQMDIAKDLVIEFQKNR</sequence>
<dbReference type="Gene3D" id="1.20.1280.50">
    <property type="match status" value="1"/>
</dbReference>
<name>A0AAD5W4J8_9AGAR</name>
<organism evidence="2 3">
    <name type="scientific">Leucocoprinus birnbaumii</name>
    <dbReference type="NCBI Taxonomy" id="56174"/>
    <lineage>
        <taxon>Eukaryota</taxon>
        <taxon>Fungi</taxon>
        <taxon>Dikarya</taxon>
        <taxon>Basidiomycota</taxon>
        <taxon>Agaricomycotina</taxon>
        <taxon>Agaricomycetes</taxon>
        <taxon>Agaricomycetidae</taxon>
        <taxon>Agaricales</taxon>
        <taxon>Agaricineae</taxon>
        <taxon>Agaricaceae</taxon>
        <taxon>Leucocoprinus</taxon>
    </lineage>
</organism>
<accession>A0AAD5W4J8</accession>
<dbReference type="EMBL" id="JANIEX010000005">
    <property type="protein sequence ID" value="KAJ3576764.1"/>
    <property type="molecule type" value="Genomic_DNA"/>
</dbReference>
<evidence type="ECO:0008006" key="4">
    <source>
        <dbReference type="Google" id="ProtNLM"/>
    </source>
</evidence>
<keyword evidence="3" id="KW-1185">Reference proteome</keyword>
<proteinExistence type="predicted"/>
<evidence type="ECO:0000313" key="2">
    <source>
        <dbReference type="EMBL" id="KAJ3576764.1"/>
    </source>
</evidence>
<gene>
    <name evidence="2" type="ORF">NP233_g208</name>
</gene>
<feature type="region of interest" description="Disordered" evidence="1">
    <location>
        <begin position="142"/>
        <end position="179"/>
    </location>
</feature>
<comment type="caution">
    <text evidence="2">The sequence shown here is derived from an EMBL/GenBank/DDBJ whole genome shotgun (WGS) entry which is preliminary data.</text>
</comment>
<evidence type="ECO:0000313" key="3">
    <source>
        <dbReference type="Proteomes" id="UP001213000"/>
    </source>
</evidence>